<keyword evidence="3" id="KW-1185">Reference proteome</keyword>
<comment type="caution">
    <text evidence="2">The sequence shown here is derived from an EMBL/GenBank/DDBJ whole genome shotgun (WGS) entry which is preliminary data.</text>
</comment>
<evidence type="ECO:0000259" key="1">
    <source>
        <dbReference type="Pfam" id="PF20255"/>
    </source>
</evidence>
<name>A0AAW2Z884_9EUKA</name>
<protein>
    <recommendedName>
        <fullName evidence="1">DUF6606 domain-containing protein</fullName>
    </recommendedName>
</protein>
<evidence type="ECO:0000313" key="2">
    <source>
        <dbReference type="EMBL" id="KAL0485114.1"/>
    </source>
</evidence>
<organism evidence="2 3">
    <name type="scientific">Acrasis kona</name>
    <dbReference type="NCBI Taxonomy" id="1008807"/>
    <lineage>
        <taxon>Eukaryota</taxon>
        <taxon>Discoba</taxon>
        <taxon>Heterolobosea</taxon>
        <taxon>Tetramitia</taxon>
        <taxon>Eutetramitia</taxon>
        <taxon>Acrasidae</taxon>
        <taxon>Acrasis</taxon>
    </lineage>
</organism>
<dbReference type="AlphaFoldDB" id="A0AAW2Z884"/>
<proteinExistence type="predicted"/>
<accession>A0AAW2Z884</accession>
<reference evidence="2 3" key="1">
    <citation type="submission" date="2024-03" db="EMBL/GenBank/DDBJ databases">
        <title>The Acrasis kona genome and developmental transcriptomes reveal deep origins of eukaryotic multicellular pathways.</title>
        <authorList>
            <person name="Sheikh S."/>
            <person name="Fu C.-J."/>
            <person name="Brown M.W."/>
            <person name="Baldauf S.L."/>
        </authorList>
    </citation>
    <scope>NUCLEOTIDE SEQUENCE [LARGE SCALE GENOMIC DNA]</scope>
    <source>
        <strain evidence="2 3">ATCC MYA-3509</strain>
    </source>
</reference>
<dbReference type="InterPro" id="IPR046541">
    <property type="entry name" value="DUF6606"/>
</dbReference>
<gene>
    <name evidence="2" type="ORF">AKO1_004374</name>
</gene>
<evidence type="ECO:0000313" key="3">
    <source>
        <dbReference type="Proteomes" id="UP001431209"/>
    </source>
</evidence>
<dbReference type="Proteomes" id="UP001431209">
    <property type="component" value="Unassembled WGS sequence"/>
</dbReference>
<dbReference type="EMBL" id="JAOPGA020001103">
    <property type="protein sequence ID" value="KAL0485114.1"/>
    <property type="molecule type" value="Genomic_DNA"/>
</dbReference>
<sequence length="631" mass="72430">MVVHNYYDTVFALRGAEHSSDPDGLIQDFVEFFTSSEVGKKFHLNIKWDLLYSNTQSSDIKKELKEMDVGRTLVMFIRAQNSGLFMTKLENENLLVSAFEASLPMRAIMSAPSSIRVKCPGAAVEVDHAHLTSSSFLKEFSKHVETLSNNKLDDTSSKFFKSGEKNSDAKDVVDPKYVTTWLLSAISGNSGMSEAAVRVTKTIKDFVESNKRRDPTWFVIKVPLQTSLIRRYGEEEGYVIYKLTIIEFLVCSCIKYFTIHHEKRSVSDVLFQMIKKIANKIKKLGSFPLEAGSEFSNFVVQAIQKHVVVIEKVRAVIDANWEAIQNNYQERRTIKFKAPDSGAQDCYLKFVALQKFICSLSEPTDYRTKIPFRPHISGSENFLFEYELKLPSTPIDQSNEILGGVLDFQSFEKYFKGATEQYSNNPEAWSNALLTMFHAAVIKDSMCVNAHPILKQHKTGLDISILSDLLLPFKHQMQILEEICNYVTKRDKKAKFPSLTDSLTIDDEDSFATRFCEQNSSMIQYKKMIQDKSEQLRKANEDAVIEQKVVYNQLIRRSQEIPCERILHMMRRNCESCSCRRNAESMKGSVYEWPLPKEDNKINSVIFELRMPKDLAELRDMIYLVMFEACQ</sequence>
<dbReference type="Pfam" id="PF20255">
    <property type="entry name" value="DUF6606"/>
    <property type="match status" value="1"/>
</dbReference>
<feature type="domain" description="DUF6606" evidence="1">
    <location>
        <begin position="53"/>
        <end position="249"/>
    </location>
</feature>